<reference evidence="2 3" key="1">
    <citation type="submission" date="2020-07" db="EMBL/GenBank/DDBJ databases">
        <title>Genome of Haloechinothrix sp.</title>
        <authorList>
            <person name="Tang S.-K."/>
            <person name="Yang L."/>
            <person name="Zhu W.-Y."/>
        </authorList>
    </citation>
    <scope>NUCLEOTIDE SEQUENCE [LARGE SCALE GENOMIC DNA]</scope>
    <source>
        <strain evidence="2 3">YIM 98757</strain>
    </source>
</reference>
<protein>
    <submittedName>
        <fullName evidence="2">Uncharacterized protein</fullName>
    </submittedName>
</protein>
<dbReference type="EMBL" id="JACCKD010000002">
    <property type="protein sequence ID" value="MBA0124895.1"/>
    <property type="molecule type" value="Genomic_DNA"/>
</dbReference>
<dbReference type="AlphaFoldDB" id="A0A838A765"/>
<proteinExistence type="predicted"/>
<dbReference type="Proteomes" id="UP000582974">
    <property type="component" value="Unassembled WGS sequence"/>
</dbReference>
<evidence type="ECO:0000313" key="2">
    <source>
        <dbReference type="EMBL" id="MBA0124895.1"/>
    </source>
</evidence>
<comment type="caution">
    <text evidence="2">The sequence shown here is derived from an EMBL/GenBank/DDBJ whole genome shotgun (WGS) entry which is preliminary data.</text>
</comment>
<keyword evidence="1" id="KW-0812">Transmembrane</keyword>
<keyword evidence="1" id="KW-1133">Transmembrane helix</keyword>
<keyword evidence="1" id="KW-0472">Membrane</keyword>
<feature type="transmembrane region" description="Helical" evidence="1">
    <location>
        <begin position="20"/>
        <end position="38"/>
    </location>
</feature>
<evidence type="ECO:0000313" key="3">
    <source>
        <dbReference type="Proteomes" id="UP000582974"/>
    </source>
</evidence>
<dbReference type="RefSeq" id="WP_180891772.1">
    <property type="nucleotide sequence ID" value="NZ_JACCKD010000002.1"/>
</dbReference>
<gene>
    <name evidence="2" type="ORF">H0B56_05005</name>
</gene>
<organism evidence="2 3">
    <name type="scientific">Haloechinothrix aidingensis</name>
    <dbReference type="NCBI Taxonomy" id="2752311"/>
    <lineage>
        <taxon>Bacteria</taxon>
        <taxon>Bacillati</taxon>
        <taxon>Actinomycetota</taxon>
        <taxon>Actinomycetes</taxon>
        <taxon>Pseudonocardiales</taxon>
        <taxon>Pseudonocardiaceae</taxon>
        <taxon>Haloechinothrix</taxon>
    </lineage>
</organism>
<sequence>MRSRRFLLTERFGPKPMVLLGRVLRVLGFLLLGMAAGLRSGRQGRARRCRVTPGGTRYAVD</sequence>
<accession>A0A838A765</accession>
<evidence type="ECO:0000256" key="1">
    <source>
        <dbReference type="SAM" id="Phobius"/>
    </source>
</evidence>
<name>A0A838A765_9PSEU</name>
<keyword evidence="3" id="KW-1185">Reference proteome</keyword>